<proteinExistence type="inferred from homology"/>
<dbReference type="EMBL" id="JABAYA010000297">
    <property type="protein sequence ID" value="KAF7721175.1"/>
    <property type="molecule type" value="Genomic_DNA"/>
</dbReference>
<dbReference type="GO" id="GO:0019888">
    <property type="term" value="F:protein phosphatase regulator activity"/>
    <property type="evidence" value="ECO:0007669"/>
    <property type="project" value="TreeGrafter"/>
</dbReference>
<evidence type="ECO:0000313" key="4">
    <source>
        <dbReference type="EMBL" id="KAF7721175.1"/>
    </source>
</evidence>
<evidence type="ECO:0000256" key="2">
    <source>
        <dbReference type="ARBA" id="ARBA00023306"/>
    </source>
</evidence>
<dbReference type="GO" id="GO:0019903">
    <property type="term" value="F:protein phosphatase binding"/>
    <property type="evidence" value="ECO:0007669"/>
    <property type="project" value="InterPro"/>
</dbReference>
<dbReference type="PANTHER" id="PTHR12634">
    <property type="entry name" value="SIT4 YEAST -ASSOCIATING PROTEIN-RELATED"/>
    <property type="match status" value="1"/>
</dbReference>
<comment type="caution">
    <text evidence="4">The sequence shown here is derived from an EMBL/GenBank/DDBJ whole genome shotgun (WGS) entry which is preliminary data.</text>
</comment>
<feature type="compositionally biased region" description="Basic and acidic residues" evidence="3">
    <location>
        <begin position="1"/>
        <end position="13"/>
    </location>
</feature>
<dbReference type="GO" id="GO:0005634">
    <property type="term" value="C:nucleus"/>
    <property type="evidence" value="ECO:0007669"/>
    <property type="project" value="TreeGrafter"/>
</dbReference>
<dbReference type="PANTHER" id="PTHR12634:SF8">
    <property type="entry name" value="FIERY MOUNTAIN, ISOFORM D"/>
    <property type="match status" value="1"/>
</dbReference>
<evidence type="ECO:0000256" key="1">
    <source>
        <dbReference type="ARBA" id="ARBA00006180"/>
    </source>
</evidence>
<feature type="region of interest" description="Disordered" evidence="3">
    <location>
        <begin position="1"/>
        <end position="23"/>
    </location>
</feature>
<sequence>MSSTRDAEKKINENIDNASHAAQEEVTRLRAELDDLRRKARPKMKEAESYLTSPTAIGFYQGRFGFGAGLETRLARPNVKLEELFEDDQLLHQVQLQNPKLIDFLRRPYVLSQLINYMLQTPQPDQTKAVLACEILAAGVPALMDSLVFNHPELLTVFWALLDQPYTLDTQLTYFCKVNRVLLIKRPGDMLRFIQSQPDIVQKWIKHLNGTAGPYLSDLLMTLIQCEQHSDGVGVVQMHAVAQQVLCDLISHTSPPHKLLDNLIRDDLFENLLCVWSERLDRLLSILDNPRSGKNKVETTIGIQEQLGRERLAACELLAELVFCANHAVQKKSANTFKEVLIEQDALRRFVLLSGSRLVERILEVYKENESAKTKSGLRLGYMGHLTLISKDIIKLLHTHGDIRHTLEGIPWDDWESYVDQLVEQEKQKEIPLGSSSTSEGQIS</sequence>
<comment type="similarity">
    <text evidence="1">Belongs to the SAPS family.</text>
</comment>
<evidence type="ECO:0000256" key="3">
    <source>
        <dbReference type="SAM" id="MobiDB-lite"/>
    </source>
</evidence>
<reference evidence="4" key="1">
    <citation type="submission" date="2020-01" db="EMBL/GenBank/DDBJ databases">
        <title>Genome Sequencing of Three Apophysomyces-Like Fungal Strains Confirms a Novel Fungal Genus in the Mucoromycota with divergent Burkholderia-like Endosymbiotic Bacteria.</title>
        <authorList>
            <person name="Stajich J.E."/>
            <person name="Macias A.M."/>
            <person name="Carter-House D."/>
            <person name="Lovett B."/>
            <person name="Kasson L.R."/>
            <person name="Berry K."/>
            <person name="Grigoriev I."/>
            <person name="Chang Y."/>
            <person name="Spatafora J."/>
            <person name="Kasson M.T."/>
        </authorList>
    </citation>
    <scope>NUCLEOTIDE SEQUENCE</scope>
    <source>
        <strain evidence="4">NRRL A-21654</strain>
    </source>
</reference>
<dbReference type="Pfam" id="PF04499">
    <property type="entry name" value="SAPS"/>
    <property type="match status" value="3"/>
</dbReference>
<dbReference type="OrthoDB" id="295029at2759"/>
<keyword evidence="2" id="KW-0131">Cell cycle</keyword>
<gene>
    <name evidence="4" type="primary">PPP6R3</name>
    <name evidence="4" type="ORF">EC973_005142</name>
</gene>
<organism evidence="4 5">
    <name type="scientific">Apophysomyces ossiformis</name>
    <dbReference type="NCBI Taxonomy" id="679940"/>
    <lineage>
        <taxon>Eukaryota</taxon>
        <taxon>Fungi</taxon>
        <taxon>Fungi incertae sedis</taxon>
        <taxon>Mucoromycota</taxon>
        <taxon>Mucoromycotina</taxon>
        <taxon>Mucoromycetes</taxon>
        <taxon>Mucorales</taxon>
        <taxon>Mucorineae</taxon>
        <taxon>Mucoraceae</taxon>
        <taxon>Apophysomyces</taxon>
    </lineage>
</organism>
<keyword evidence="5" id="KW-1185">Reference proteome</keyword>
<dbReference type="GO" id="GO:0005829">
    <property type="term" value="C:cytosol"/>
    <property type="evidence" value="ECO:0007669"/>
    <property type="project" value="TreeGrafter"/>
</dbReference>
<dbReference type="InterPro" id="IPR007587">
    <property type="entry name" value="SAPS"/>
</dbReference>
<dbReference type="AlphaFoldDB" id="A0A8H7BG83"/>
<dbReference type="Proteomes" id="UP000605846">
    <property type="component" value="Unassembled WGS sequence"/>
</dbReference>
<accession>A0A8H7BG83</accession>
<name>A0A8H7BG83_9FUNG</name>
<evidence type="ECO:0000313" key="5">
    <source>
        <dbReference type="Proteomes" id="UP000605846"/>
    </source>
</evidence>
<protein>
    <submittedName>
        <fullName evidence="4">Serine/threonine-protein phosphatase 6 regulatory subunit 3</fullName>
    </submittedName>
</protein>